<evidence type="ECO:0000256" key="1">
    <source>
        <dbReference type="SAM" id="Phobius"/>
    </source>
</evidence>
<comment type="caution">
    <text evidence="2">The sequence shown here is derived from an EMBL/GenBank/DDBJ whole genome shotgun (WGS) entry which is preliminary data.</text>
</comment>
<evidence type="ECO:0000313" key="3">
    <source>
        <dbReference type="Proteomes" id="UP000288028"/>
    </source>
</evidence>
<dbReference type="AlphaFoldDB" id="A0A430B8U0"/>
<feature type="transmembrane region" description="Helical" evidence="1">
    <location>
        <begin position="134"/>
        <end position="161"/>
    </location>
</feature>
<keyword evidence="1" id="KW-0812">Transmembrane</keyword>
<feature type="transmembrane region" description="Helical" evidence="1">
    <location>
        <begin position="29"/>
        <end position="46"/>
    </location>
</feature>
<dbReference type="EMBL" id="NGKB01000001">
    <property type="protein sequence ID" value="RSU16766.1"/>
    <property type="molecule type" value="Genomic_DNA"/>
</dbReference>
<dbReference type="RefSeq" id="WP_126790917.1">
    <property type="nucleotide sequence ID" value="NZ_CP060720.1"/>
</dbReference>
<keyword evidence="3" id="KW-1185">Reference proteome</keyword>
<evidence type="ECO:0000313" key="2">
    <source>
        <dbReference type="EMBL" id="RSU16766.1"/>
    </source>
</evidence>
<dbReference type="Proteomes" id="UP000288028">
    <property type="component" value="Unassembled WGS sequence"/>
</dbReference>
<reference evidence="2 3" key="1">
    <citation type="submission" date="2017-05" db="EMBL/GenBank/DDBJ databases">
        <title>Vagococcus spp. assemblies.</title>
        <authorList>
            <person name="Gulvik C.A."/>
        </authorList>
    </citation>
    <scope>NUCLEOTIDE SEQUENCE [LARGE SCALE GENOMIC DNA]</scope>
    <source>
        <strain evidence="2 3">SS1714</strain>
    </source>
</reference>
<dbReference type="GeneID" id="95579879"/>
<keyword evidence="1" id="KW-1133">Transmembrane helix</keyword>
<name>A0A430B8U0_9ENTE</name>
<sequence length="174" mass="20653">MSHLIIFTSILFCLGKLFKNDQNHVNKSMIFFVWLFMLQIILNLLYSVYEKIGTTGYTFIKEKNNWVLLIMAIVINSWIIEEMLQSIKKRLNHHFSIFILASGLFFLGSILTHLEWFAKMNRLNYLQLLEESKVIFTSKMTFSIFIYFLLWLTVFSITVIIKKIILGEKKTCIY</sequence>
<feature type="transmembrane region" description="Helical" evidence="1">
    <location>
        <begin position="66"/>
        <end position="84"/>
    </location>
</feature>
<organism evidence="2 3">
    <name type="scientific">Vagococcus carniphilus</name>
    <dbReference type="NCBI Taxonomy" id="218144"/>
    <lineage>
        <taxon>Bacteria</taxon>
        <taxon>Bacillati</taxon>
        <taxon>Bacillota</taxon>
        <taxon>Bacilli</taxon>
        <taxon>Lactobacillales</taxon>
        <taxon>Enterococcaceae</taxon>
        <taxon>Vagococcus</taxon>
    </lineage>
</organism>
<feature type="transmembrane region" description="Helical" evidence="1">
    <location>
        <begin position="96"/>
        <end position="114"/>
    </location>
</feature>
<gene>
    <name evidence="2" type="ORF">CBF28_00850</name>
</gene>
<keyword evidence="1" id="KW-0472">Membrane</keyword>
<protein>
    <submittedName>
        <fullName evidence="2">Uncharacterized protein</fullName>
    </submittedName>
</protein>
<accession>A0A430B8U0</accession>
<proteinExistence type="predicted"/>